<accession>A0A6N3APK4</accession>
<reference evidence="1" key="1">
    <citation type="submission" date="2019-11" db="EMBL/GenBank/DDBJ databases">
        <authorList>
            <person name="Feng L."/>
        </authorList>
    </citation>
    <scope>NUCLEOTIDE SEQUENCE</scope>
    <source>
        <strain evidence="1">ElimosumLFYP34</strain>
    </source>
</reference>
<protein>
    <submittedName>
        <fullName evidence="1">Uncharacterized protein</fullName>
    </submittedName>
</protein>
<evidence type="ECO:0000313" key="1">
    <source>
        <dbReference type="EMBL" id="VYT92158.1"/>
    </source>
</evidence>
<organism evidence="1">
    <name type="scientific">Eubacterium limosum</name>
    <dbReference type="NCBI Taxonomy" id="1736"/>
    <lineage>
        <taxon>Bacteria</taxon>
        <taxon>Bacillati</taxon>
        <taxon>Bacillota</taxon>
        <taxon>Clostridia</taxon>
        <taxon>Eubacteriales</taxon>
        <taxon>Eubacteriaceae</taxon>
        <taxon>Eubacterium</taxon>
    </lineage>
</organism>
<dbReference type="EMBL" id="CACRTR010000004">
    <property type="protein sequence ID" value="VYT92158.1"/>
    <property type="molecule type" value="Genomic_DNA"/>
</dbReference>
<proteinExistence type="predicted"/>
<sequence>MNYLQLLEHSEKERNTALLSLDMNQIKVYCIKFGLFISDNDDAFLESIHKAVLQIRDASFEQKEKSRSWLKENGASLECSFMP</sequence>
<dbReference type="AlphaFoldDB" id="A0A6N3APK4"/>
<gene>
    <name evidence="1" type="ORF">ELLFYP34_02246</name>
</gene>
<name>A0A6N3APK4_EUBLI</name>